<evidence type="ECO:0008006" key="7">
    <source>
        <dbReference type="Google" id="ProtNLM"/>
    </source>
</evidence>
<dbReference type="PANTHER" id="PTHR47932:SF63">
    <property type="entry name" value="OS08G0290000 PROTEIN"/>
    <property type="match status" value="1"/>
</dbReference>
<feature type="repeat" description="PPR" evidence="3">
    <location>
        <begin position="289"/>
        <end position="323"/>
    </location>
</feature>
<proteinExistence type="predicted"/>
<gene>
    <name evidence="4" type="ORF">BRADI_2g05860v3</name>
</gene>
<keyword evidence="2" id="KW-0809">Transit peptide</keyword>
<feature type="repeat" description="PPR" evidence="3">
    <location>
        <begin position="359"/>
        <end position="393"/>
    </location>
</feature>
<dbReference type="Gene3D" id="1.25.40.10">
    <property type="entry name" value="Tetratricopeptide repeat domain"/>
    <property type="match status" value="4"/>
</dbReference>
<keyword evidence="6" id="KW-1185">Reference proteome</keyword>
<dbReference type="InParanoid" id="A0A0Q3FXW6"/>
<dbReference type="OrthoDB" id="185373at2759"/>
<dbReference type="PROSITE" id="PS51375">
    <property type="entry name" value="PPR"/>
    <property type="match status" value="7"/>
</dbReference>
<dbReference type="Gramene" id="KQK03149">
    <property type="protein sequence ID" value="KQK03149"/>
    <property type="gene ID" value="BRADI_2g05860v3"/>
</dbReference>
<accession>A0A0Q3FXW6</accession>
<feature type="repeat" description="PPR" evidence="3">
    <location>
        <begin position="324"/>
        <end position="358"/>
    </location>
</feature>
<sequence length="490" mass="54760">MRRAVLGFLHQDLVKINHPPASRLYSLACCLKISDHQETTGSSVCSEYRSQCLLLLITQAVRTSNGDKAKKISFGKCASNLGGSMTLLQVHATAIRIFLELSMFEDALLTYTEAKKVGVELQLCNFLLKLYLAEAFELLSEMEMEGVKPNAATYGTYLYGLSRTRQVASAWNFLQMLCQRGYPCNTYCFNAVIQGFCSEGQVQEAIEVFDAMKKRGCRNLKEALGVFELMLDSGVSPNIVTCIILIDGFCKERMIGEAFLFLDKVRQFGIVPNLCTYRVIINGLCKVNKSDDMCIIIDGFVKALKLHEAFKLYHKMSDEGTKPNIFTYTSLINGLCHDDRLPEVVTLFKHMIGEGLTPDRILYTSIIACYCKRPNMKAALEFFREMGKNGLSADAFVYTCLIGGFSKLLAMDGAQWLMEEMINKGLTPTVVTYTDLIIGYFKIRDERKANMMYTSMLQAGIIPDAKLSCILGLGDDADGFGDSRKEKDVL</sequence>
<protein>
    <recommendedName>
        <fullName evidence="7">Pentacotripeptide-repeat region of PRORP domain-containing protein</fullName>
    </recommendedName>
</protein>
<evidence type="ECO:0000313" key="4">
    <source>
        <dbReference type="EMBL" id="KQK03149.2"/>
    </source>
</evidence>
<dbReference type="Pfam" id="PF13041">
    <property type="entry name" value="PPR_2"/>
    <property type="match status" value="4"/>
</dbReference>
<dbReference type="InterPro" id="IPR002885">
    <property type="entry name" value="PPR_rpt"/>
</dbReference>
<name>A0A0Q3FXW6_BRADI</name>
<dbReference type="EnsemblPlants" id="KQK03149">
    <property type="protein sequence ID" value="KQK03149"/>
    <property type="gene ID" value="BRADI_2g05860v3"/>
</dbReference>
<keyword evidence="1" id="KW-0677">Repeat</keyword>
<feature type="repeat" description="PPR" evidence="3">
    <location>
        <begin position="429"/>
        <end position="463"/>
    </location>
</feature>
<dbReference type="EMBL" id="CM000881">
    <property type="protein sequence ID" value="KQK03149.2"/>
    <property type="molecule type" value="Genomic_DNA"/>
</dbReference>
<feature type="repeat" description="PPR" evidence="3">
    <location>
        <begin position="394"/>
        <end position="428"/>
    </location>
</feature>
<dbReference type="PANTHER" id="PTHR47932">
    <property type="entry name" value="ATPASE EXPRESSION PROTEIN 3"/>
    <property type="match status" value="1"/>
</dbReference>
<evidence type="ECO:0000256" key="2">
    <source>
        <dbReference type="ARBA" id="ARBA00022946"/>
    </source>
</evidence>
<feature type="repeat" description="PPR" evidence="3">
    <location>
        <begin position="238"/>
        <end position="272"/>
    </location>
</feature>
<dbReference type="NCBIfam" id="TIGR00756">
    <property type="entry name" value="PPR"/>
    <property type="match status" value="6"/>
</dbReference>
<organism evidence="4">
    <name type="scientific">Brachypodium distachyon</name>
    <name type="common">Purple false brome</name>
    <name type="synonym">Trachynia distachya</name>
    <dbReference type="NCBI Taxonomy" id="15368"/>
    <lineage>
        <taxon>Eukaryota</taxon>
        <taxon>Viridiplantae</taxon>
        <taxon>Streptophyta</taxon>
        <taxon>Embryophyta</taxon>
        <taxon>Tracheophyta</taxon>
        <taxon>Spermatophyta</taxon>
        <taxon>Magnoliopsida</taxon>
        <taxon>Liliopsida</taxon>
        <taxon>Poales</taxon>
        <taxon>Poaceae</taxon>
        <taxon>BOP clade</taxon>
        <taxon>Pooideae</taxon>
        <taxon>Stipodae</taxon>
        <taxon>Brachypodieae</taxon>
        <taxon>Brachypodium</taxon>
    </lineage>
</organism>
<reference evidence="5" key="3">
    <citation type="submission" date="2018-08" db="UniProtKB">
        <authorList>
            <consortium name="EnsemblPlants"/>
        </authorList>
    </citation>
    <scope>IDENTIFICATION</scope>
    <source>
        <strain evidence="5">cv. Bd21</strain>
    </source>
</reference>
<dbReference type="AlphaFoldDB" id="A0A0Q3FXW6"/>
<evidence type="ECO:0000313" key="5">
    <source>
        <dbReference type="EnsemblPlants" id="KQK03149"/>
    </source>
</evidence>
<evidence type="ECO:0000256" key="1">
    <source>
        <dbReference type="ARBA" id="ARBA00022737"/>
    </source>
</evidence>
<reference evidence="4" key="2">
    <citation type="submission" date="2017-06" db="EMBL/GenBank/DDBJ databases">
        <title>WGS assembly of Brachypodium distachyon.</title>
        <authorList>
            <consortium name="The International Brachypodium Initiative"/>
            <person name="Lucas S."/>
            <person name="Harmon-Smith M."/>
            <person name="Lail K."/>
            <person name="Tice H."/>
            <person name="Grimwood J."/>
            <person name="Bruce D."/>
            <person name="Barry K."/>
            <person name="Shu S."/>
            <person name="Lindquist E."/>
            <person name="Wang M."/>
            <person name="Pitluck S."/>
            <person name="Vogel J.P."/>
            <person name="Garvin D.F."/>
            <person name="Mockler T.C."/>
            <person name="Schmutz J."/>
            <person name="Rokhsar D."/>
            <person name="Bevan M.W."/>
        </authorList>
    </citation>
    <scope>NUCLEOTIDE SEQUENCE</scope>
    <source>
        <strain evidence="4">Bd21</strain>
    </source>
</reference>
<evidence type="ECO:0000313" key="6">
    <source>
        <dbReference type="Proteomes" id="UP000008810"/>
    </source>
</evidence>
<dbReference type="Pfam" id="PF13812">
    <property type="entry name" value="PPR_3"/>
    <property type="match status" value="1"/>
</dbReference>
<dbReference type="Proteomes" id="UP000008810">
    <property type="component" value="Chromosome 2"/>
</dbReference>
<dbReference type="InterPro" id="IPR011990">
    <property type="entry name" value="TPR-like_helical_dom_sf"/>
</dbReference>
<feature type="repeat" description="PPR" evidence="3">
    <location>
        <begin position="185"/>
        <end position="219"/>
    </location>
</feature>
<evidence type="ECO:0000256" key="3">
    <source>
        <dbReference type="PROSITE-ProRule" id="PRU00708"/>
    </source>
</evidence>
<reference evidence="4 5" key="1">
    <citation type="journal article" date="2010" name="Nature">
        <title>Genome sequencing and analysis of the model grass Brachypodium distachyon.</title>
        <authorList>
            <consortium name="International Brachypodium Initiative"/>
        </authorList>
    </citation>
    <scope>NUCLEOTIDE SEQUENCE [LARGE SCALE GENOMIC DNA]</scope>
    <source>
        <strain evidence="4 5">Bd21</strain>
    </source>
</reference>